<dbReference type="Pfam" id="PF00107">
    <property type="entry name" value="ADH_zinc_N"/>
    <property type="match status" value="1"/>
</dbReference>
<dbReference type="Gene3D" id="3.40.50.720">
    <property type="entry name" value="NAD(P)-binding Rossmann-like Domain"/>
    <property type="match status" value="1"/>
</dbReference>
<evidence type="ECO:0000313" key="2">
    <source>
        <dbReference type="EMBL" id="SVD88265.1"/>
    </source>
</evidence>
<proteinExistence type="predicted"/>
<feature type="non-terminal residue" evidence="2">
    <location>
        <position position="1"/>
    </location>
</feature>
<name>A0A382YZK0_9ZZZZ</name>
<gene>
    <name evidence="2" type="ORF">METZ01_LOCUS441119</name>
</gene>
<dbReference type="AlphaFoldDB" id="A0A382YZK0"/>
<organism evidence="2">
    <name type="scientific">marine metagenome</name>
    <dbReference type="NCBI Taxonomy" id="408172"/>
    <lineage>
        <taxon>unclassified sequences</taxon>
        <taxon>metagenomes</taxon>
        <taxon>ecological metagenomes</taxon>
    </lineage>
</organism>
<accession>A0A382YZK0</accession>
<dbReference type="NCBIfam" id="TIGR02823">
    <property type="entry name" value="oxido_YhdH"/>
    <property type="match status" value="1"/>
</dbReference>
<dbReference type="EMBL" id="UINC01179540">
    <property type="protein sequence ID" value="SVD88265.1"/>
    <property type="molecule type" value="Genomic_DNA"/>
</dbReference>
<protein>
    <recommendedName>
        <fullName evidence="1">Alcohol dehydrogenase-like C-terminal domain-containing protein</fullName>
    </recommendedName>
</protein>
<feature type="domain" description="Alcohol dehydrogenase-like C-terminal" evidence="1">
    <location>
        <begin position="78"/>
        <end position="196"/>
    </location>
</feature>
<dbReference type="InterPro" id="IPR014188">
    <property type="entry name" value="Acrylyl-CoA_reductase_AcuI"/>
</dbReference>
<dbReference type="InterPro" id="IPR011032">
    <property type="entry name" value="GroES-like_sf"/>
</dbReference>
<dbReference type="InterPro" id="IPR051397">
    <property type="entry name" value="Zn-ADH-like_protein"/>
</dbReference>
<dbReference type="Gene3D" id="3.90.180.10">
    <property type="entry name" value="Medium-chain alcohol dehydrogenases, catalytic domain"/>
    <property type="match status" value="1"/>
</dbReference>
<dbReference type="InterPro" id="IPR036291">
    <property type="entry name" value="NAD(P)-bd_dom_sf"/>
</dbReference>
<dbReference type="PANTHER" id="PTHR43677">
    <property type="entry name" value="SHORT-CHAIN DEHYDROGENASE/REDUCTASE"/>
    <property type="match status" value="1"/>
</dbReference>
<dbReference type="InterPro" id="IPR013149">
    <property type="entry name" value="ADH-like_C"/>
</dbReference>
<dbReference type="CDD" id="cd05280">
    <property type="entry name" value="MDR_yhdh_yhfp"/>
    <property type="match status" value="1"/>
</dbReference>
<evidence type="ECO:0000259" key="1">
    <source>
        <dbReference type="Pfam" id="PF00107"/>
    </source>
</evidence>
<sequence>DAVVVMGYDLGVSHDGGYAELARVPAEWVLPIPEGLSPYEVMAIGTAGFTAAQSIVQLEHNGLRPGQGPVIVTGATGGVGSVAVELLAGLGYQVTALTGKDSEHGHLRSLGATEVLSRHDLEMGVRPLEKSMWAGAVDAVGGDILAWLTRTLKYGGSVASSGLTAGTNLNTTVMPFILRGVNLLGIDSGACSLDRRREIWQRLATDMKPTQLFDVSQKIDLSGLREAFSTLLAGEARGRIVVKVA</sequence>
<dbReference type="SUPFAM" id="SSF50129">
    <property type="entry name" value="GroES-like"/>
    <property type="match status" value="1"/>
</dbReference>
<dbReference type="PANTHER" id="PTHR43677:SF1">
    <property type="entry name" value="ACRYLYL-COA REDUCTASE ACUI-RELATED"/>
    <property type="match status" value="1"/>
</dbReference>
<reference evidence="2" key="1">
    <citation type="submission" date="2018-05" db="EMBL/GenBank/DDBJ databases">
        <authorList>
            <person name="Lanie J.A."/>
            <person name="Ng W.-L."/>
            <person name="Kazmierczak K.M."/>
            <person name="Andrzejewski T.M."/>
            <person name="Davidsen T.M."/>
            <person name="Wayne K.J."/>
            <person name="Tettelin H."/>
            <person name="Glass J.I."/>
            <person name="Rusch D."/>
            <person name="Podicherti R."/>
            <person name="Tsui H.-C.T."/>
            <person name="Winkler M.E."/>
        </authorList>
    </citation>
    <scope>NUCLEOTIDE SEQUENCE</scope>
</reference>
<dbReference type="GO" id="GO:0043957">
    <property type="term" value="F:acryloyl-CoA reductase (NADPH) activity"/>
    <property type="evidence" value="ECO:0007669"/>
    <property type="project" value="TreeGrafter"/>
</dbReference>
<dbReference type="SUPFAM" id="SSF51735">
    <property type="entry name" value="NAD(P)-binding Rossmann-fold domains"/>
    <property type="match status" value="1"/>
</dbReference>